<proteinExistence type="inferred from homology"/>
<dbReference type="NCBIfam" id="TIGR03625">
    <property type="entry name" value="L3_bact"/>
    <property type="match status" value="1"/>
</dbReference>
<dbReference type="InterPro" id="IPR009000">
    <property type="entry name" value="Transl_B-barrel_sf"/>
</dbReference>
<dbReference type="GO" id="GO:0005840">
    <property type="term" value="C:ribosome"/>
    <property type="evidence" value="ECO:0007669"/>
    <property type="project" value="UniProtKB-KW"/>
</dbReference>
<evidence type="ECO:0000256" key="2">
    <source>
        <dbReference type="ARBA" id="ARBA00022481"/>
    </source>
</evidence>
<comment type="similarity">
    <text evidence="1 8">Belongs to the universal ribosomal protein uL3 family.</text>
</comment>
<dbReference type="Proteomes" id="UP001320768">
    <property type="component" value="Unassembled WGS sequence"/>
</dbReference>
<organism evidence="9 10">
    <name type="scientific">Candidatus Synchoanobacter obligatus</name>
    <dbReference type="NCBI Taxonomy" id="2919597"/>
    <lineage>
        <taxon>Bacteria</taxon>
        <taxon>Pseudomonadati</taxon>
        <taxon>Pseudomonadota</taxon>
        <taxon>Gammaproteobacteria</taxon>
        <taxon>Candidatus Comchoanobacterales</taxon>
        <taxon>Candidatus Comchoanobacteraceae</taxon>
        <taxon>Candidatus Synchoanobacter</taxon>
    </lineage>
</organism>
<dbReference type="PANTHER" id="PTHR11229">
    <property type="entry name" value="50S RIBOSOMAL PROTEIN L3"/>
    <property type="match status" value="1"/>
</dbReference>
<evidence type="ECO:0000256" key="8">
    <source>
        <dbReference type="HAMAP-Rule" id="MF_01325"/>
    </source>
</evidence>
<keyword evidence="6 8" id="KW-0687">Ribonucleoprotein</keyword>
<comment type="function">
    <text evidence="8">One of the primary rRNA binding proteins, it binds directly near the 3'-end of the 23S rRNA, where it nucleates assembly of the 50S subunit.</text>
</comment>
<keyword evidence="5 8" id="KW-0689">Ribosomal protein</keyword>
<dbReference type="InterPro" id="IPR000597">
    <property type="entry name" value="Ribosomal_uL3"/>
</dbReference>
<comment type="PTM">
    <text evidence="8">Methylated by PrmB.</text>
</comment>
<sequence>MTIAVIAKKIGMTTVFDDKGQAHAVTLLSHADDQHVVSHKTAEVDGYTAVQLSAGPKKKKPTKPLSQHYAKASVEPKRKLYECRVEDLSQYDLGSELTLETMSEWTHVDAVAYSKGKGFAGVMKAHNFAGQRATHGVSLAHRKPGSSGQCQDPGRVFPGKKMARRLGNERKTIQSLRVMEIDHENKLVIVKGAIPGPKGGYVLLKEALKKNRSQS</sequence>
<feature type="modified residue" description="N5-methylglutamine" evidence="8">
    <location>
        <position position="151"/>
    </location>
</feature>
<evidence type="ECO:0000256" key="3">
    <source>
        <dbReference type="ARBA" id="ARBA00022730"/>
    </source>
</evidence>
<evidence type="ECO:0000256" key="6">
    <source>
        <dbReference type="ARBA" id="ARBA00023274"/>
    </source>
</evidence>
<dbReference type="Gene3D" id="2.40.30.10">
    <property type="entry name" value="Translation factors"/>
    <property type="match status" value="1"/>
</dbReference>
<evidence type="ECO:0000256" key="4">
    <source>
        <dbReference type="ARBA" id="ARBA00022884"/>
    </source>
</evidence>
<protein>
    <recommendedName>
        <fullName evidence="7 8">Large ribosomal subunit protein uL3</fullName>
    </recommendedName>
</protein>
<keyword evidence="3 8" id="KW-0699">rRNA-binding</keyword>
<gene>
    <name evidence="8 9" type="primary">rplC</name>
    <name evidence="9" type="ORF">MKS91_04210</name>
</gene>
<dbReference type="PANTHER" id="PTHR11229:SF16">
    <property type="entry name" value="LARGE RIBOSOMAL SUBUNIT PROTEIN UL3C"/>
    <property type="match status" value="1"/>
</dbReference>
<reference evidence="9 10" key="1">
    <citation type="journal article" date="2022" name="Nat. Microbiol.">
        <title>The microbiome of a bacterivorous marine choanoflagellate contains a resource-demanding obligate bacterial associate.</title>
        <authorList>
            <person name="Needham D.M."/>
            <person name="Poirier C."/>
            <person name="Bachy C."/>
            <person name="George E.E."/>
            <person name="Wilken S."/>
            <person name="Yung C.C.M."/>
            <person name="Limardo A.J."/>
            <person name="Morando M."/>
            <person name="Sudek L."/>
            <person name="Malmstrom R.R."/>
            <person name="Keeling P.J."/>
            <person name="Santoro A.E."/>
            <person name="Worden A.Z."/>
        </authorList>
    </citation>
    <scope>NUCLEOTIDE SEQUENCE [LARGE SCALE GENOMIC DNA]</scope>
    <source>
        <strain evidence="9 10">Comchoano-2</strain>
    </source>
</reference>
<name>A0ABT1L6G4_9GAMM</name>
<keyword evidence="10" id="KW-1185">Reference proteome</keyword>
<keyword evidence="4 8" id="KW-0694">RNA-binding</keyword>
<evidence type="ECO:0000256" key="5">
    <source>
        <dbReference type="ARBA" id="ARBA00022980"/>
    </source>
</evidence>
<evidence type="ECO:0000313" key="9">
    <source>
        <dbReference type="EMBL" id="MCP8352486.1"/>
    </source>
</evidence>
<comment type="caution">
    <text evidence="9">The sequence shown here is derived from an EMBL/GenBank/DDBJ whole genome shotgun (WGS) entry which is preliminary data.</text>
</comment>
<dbReference type="Pfam" id="PF00297">
    <property type="entry name" value="Ribosomal_L3"/>
    <property type="match status" value="1"/>
</dbReference>
<evidence type="ECO:0000256" key="1">
    <source>
        <dbReference type="ARBA" id="ARBA00006540"/>
    </source>
</evidence>
<accession>A0ABT1L6G4</accession>
<evidence type="ECO:0000313" key="10">
    <source>
        <dbReference type="Proteomes" id="UP001320768"/>
    </source>
</evidence>
<dbReference type="HAMAP" id="MF_01325_B">
    <property type="entry name" value="Ribosomal_uL3_B"/>
    <property type="match status" value="1"/>
</dbReference>
<dbReference type="SUPFAM" id="SSF50447">
    <property type="entry name" value="Translation proteins"/>
    <property type="match status" value="1"/>
</dbReference>
<dbReference type="RefSeq" id="WP_258569591.1">
    <property type="nucleotide sequence ID" value="NZ_JAKUDN010000002.1"/>
</dbReference>
<dbReference type="EMBL" id="JAKUDN010000002">
    <property type="protein sequence ID" value="MCP8352486.1"/>
    <property type="molecule type" value="Genomic_DNA"/>
</dbReference>
<keyword evidence="2 8" id="KW-0488">Methylation</keyword>
<evidence type="ECO:0000256" key="7">
    <source>
        <dbReference type="ARBA" id="ARBA00035243"/>
    </source>
</evidence>
<dbReference type="InterPro" id="IPR019927">
    <property type="entry name" value="Ribosomal_uL3_bac/org-type"/>
</dbReference>
<dbReference type="Gene3D" id="3.30.160.810">
    <property type="match status" value="1"/>
</dbReference>
<comment type="subunit">
    <text evidence="8">Part of the 50S ribosomal subunit. Forms a cluster with proteins L14 and L19.</text>
</comment>